<dbReference type="InterPro" id="IPR017439">
    <property type="entry name" value="Amidohydrolase"/>
</dbReference>
<dbReference type="Proteomes" id="UP001244490">
    <property type="component" value="Unassembled WGS sequence"/>
</dbReference>
<feature type="non-terminal residue" evidence="2">
    <location>
        <position position="69"/>
    </location>
</feature>
<name>A0AAW8AKQ0_KLEPN</name>
<comment type="caution">
    <text evidence="2">The sequence shown here is derived from an EMBL/GenBank/DDBJ whole genome shotgun (WGS) entry which is preliminary data.</text>
</comment>
<reference evidence="2" key="1">
    <citation type="submission" date="2023-07" db="EMBL/GenBank/DDBJ databases">
        <authorList>
            <person name="Peng Z."/>
        </authorList>
    </citation>
    <scope>NUCLEOTIDE SEQUENCE</scope>
    <source>
        <strain evidence="2">KP219</strain>
    </source>
</reference>
<dbReference type="InterPro" id="IPR036264">
    <property type="entry name" value="Bact_exopeptidase_dim_dom"/>
</dbReference>
<protein>
    <submittedName>
        <fullName evidence="2">Amidohydrolase</fullName>
    </submittedName>
</protein>
<organism evidence="2 3">
    <name type="scientific">Klebsiella pneumoniae</name>
    <dbReference type="NCBI Taxonomy" id="573"/>
    <lineage>
        <taxon>Bacteria</taxon>
        <taxon>Pseudomonadati</taxon>
        <taxon>Pseudomonadota</taxon>
        <taxon>Gammaproteobacteria</taxon>
        <taxon>Enterobacterales</taxon>
        <taxon>Enterobacteriaceae</taxon>
        <taxon>Klebsiella/Raoultella group</taxon>
        <taxon>Klebsiella</taxon>
        <taxon>Klebsiella pneumoniae complex</taxon>
    </lineage>
</organism>
<evidence type="ECO:0000313" key="2">
    <source>
        <dbReference type="EMBL" id="MDP0971224.1"/>
    </source>
</evidence>
<dbReference type="SUPFAM" id="SSF55031">
    <property type="entry name" value="Bacterial exopeptidase dimerisation domain"/>
    <property type="match status" value="1"/>
</dbReference>
<gene>
    <name evidence="2" type="ORF">Q6294_30240</name>
</gene>
<dbReference type="PANTHER" id="PTHR11014">
    <property type="entry name" value="PEPTIDASE M20 FAMILY MEMBER"/>
    <property type="match status" value="1"/>
</dbReference>
<accession>A0AAW8AKQ0</accession>
<dbReference type="InterPro" id="IPR011650">
    <property type="entry name" value="Peptidase_M20_dimer"/>
</dbReference>
<evidence type="ECO:0000313" key="3">
    <source>
        <dbReference type="Proteomes" id="UP001244490"/>
    </source>
</evidence>
<dbReference type="Pfam" id="PF07687">
    <property type="entry name" value="M20_dimer"/>
    <property type="match status" value="1"/>
</dbReference>
<feature type="domain" description="Peptidase M20 dimerisation" evidence="1">
    <location>
        <begin position="2"/>
        <end position="68"/>
    </location>
</feature>
<sequence length="69" mass="7569">MPQLSNDAIVAASYFVTELQTVISRRIDPFDMGTVTIGSFDGAGSFNAIQDKVVLKGDVRMMKETTRKV</sequence>
<dbReference type="GO" id="GO:0016787">
    <property type="term" value="F:hydrolase activity"/>
    <property type="evidence" value="ECO:0007669"/>
    <property type="project" value="UniProtKB-KW"/>
</dbReference>
<dbReference type="PANTHER" id="PTHR11014:SF63">
    <property type="entry name" value="METALLOPEPTIDASE, PUTATIVE (AFU_ORTHOLOGUE AFUA_6G09600)-RELATED"/>
    <property type="match status" value="1"/>
</dbReference>
<dbReference type="AlphaFoldDB" id="A0AAW8AKQ0"/>
<dbReference type="Gene3D" id="3.30.70.360">
    <property type="match status" value="1"/>
</dbReference>
<evidence type="ECO:0000259" key="1">
    <source>
        <dbReference type="Pfam" id="PF07687"/>
    </source>
</evidence>
<proteinExistence type="predicted"/>
<dbReference type="EMBL" id="JAUUIA010000472">
    <property type="protein sequence ID" value="MDP0971224.1"/>
    <property type="molecule type" value="Genomic_DNA"/>
</dbReference>